<evidence type="ECO:0000256" key="5">
    <source>
        <dbReference type="ARBA" id="ARBA00035114"/>
    </source>
</evidence>
<dbReference type="GO" id="GO:0016020">
    <property type="term" value="C:membrane"/>
    <property type="evidence" value="ECO:0007669"/>
    <property type="project" value="UniProtKB-SubCell"/>
</dbReference>
<comment type="similarity">
    <text evidence="5">Belongs to the ROH1 family.</text>
</comment>
<dbReference type="PANTHER" id="PTHR31509">
    <property type="entry name" value="BPS1-LIKE PROTEIN"/>
    <property type="match status" value="1"/>
</dbReference>
<organism evidence="6 7">
    <name type="scientific">Vanilla planifolia</name>
    <name type="common">Vanilla</name>
    <dbReference type="NCBI Taxonomy" id="51239"/>
    <lineage>
        <taxon>Eukaryota</taxon>
        <taxon>Viridiplantae</taxon>
        <taxon>Streptophyta</taxon>
        <taxon>Embryophyta</taxon>
        <taxon>Tracheophyta</taxon>
        <taxon>Spermatophyta</taxon>
        <taxon>Magnoliopsida</taxon>
        <taxon>Liliopsida</taxon>
        <taxon>Asparagales</taxon>
        <taxon>Orchidaceae</taxon>
        <taxon>Vanilloideae</taxon>
        <taxon>Vanilleae</taxon>
        <taxon>Vanilla</taxon>
    </lineage>
</organism>
<evidence type="ECO:0000313" key="7">
    <source>
        <dbReference type="Proteomes" id="UP000636800"/>
    </source>
</evidence>
<evidence type="ECO:0000256" key="2">
    <source>
        <dbReference type="ARBA" id="ARBA00022692"/>
    </source>
</evidence>
<keyword evidence="4" id="KW-0472">Membrane</keyword>
<dbReference type="Pfam" id="PF05633">
    <property type="entry name" value="ROH1-like"/>
    <property type="match status" value="1"/>
</dbReference>
<name>A0A835RVQ0_VANPL</name>
<keyword evidence="2" id="KW-0812">Transmembrane</keyword>
<sequence length="392" mass="44191">MPETDYQGSSAPFASIGRSILSIRRDQVHTVDAHHDLADSNELEAFQKRAADIFHDLAGDGDEVLSLTWIRKLLDSFLICLEEFRVILFNSKGVFSRPPLDRLISDFFDRGVKALDVCNAIRDGIEQIRNWQKHLEIVVVALDSSPHALGEGQVRRAKKALLDLSALMPDEKEGGGFGGSILAQRNRSFGRNSNSSSSSSRTHFRSLSWSVSRSWSAAKQIQAISNNLNAPRGNEISSTNGLAVPVYTMNNVLLFVMWTLVAAIPCQDRGMQTHFSIPRSFHWAAPILSLHERILEESKKKDRKNSCGMLREIHQIEKLVRRLTELVDVVRFPLPEERAAELVQRVQELAQVRNVLTDELGPLEHQVREVFLRIVRSRTEGLDTLGKSHKFE</sequence>
<dbReference type="OrthoDB" id="1878996at2759"/>
<keyword evidence="3" id="KW-1133">Transmembrane helix</keyword>
<reference evidence="6 7" key="1">
    <citation type="journal article" date="2020" name="Nat. Food">
        <title>A phased Vanilla planifolia genome enables genetic improvement of flavour and production.</title>
        <authorList>
            <person name="Hasing T."/>
            <person name="Tang H."/>
            <person name="Brym M."/>
            <person name="Khazi F."/>
            <person name="Huang T."/>
            <person name="Chambers A.H."/>
        </authorList>
    </citation>
    <scope>NUCLEOTIDE SEQUENCE [LARGE SCALE GENOMIC DNA]</scope>
    <source>
        <tissue evidence="6">Leaf</tissue>
    </source>
</reference>
<protein>
    <submittedName>
        <fullName evidence="6">Uncharacterized protein</fullName>
    </submittedName>
</protein>
<gene>
    <name evidence="6" type="ORF">HPP92_000066</name>
</gene>
<accession>A0A835RVQ0</accession>
<comment type="caution">
    <text evidence="6">The sequence shown here is derived from an EMBL/GenBank/DDBJ whole genome shotgun (WGS) entry which is preliminary data.</text>
</comment>
<evidence type="ECO:0000256" key="4">
    <source>
        <dbReference type="ARBA" id="ARBA00023136"/>
    </source>
</evidence>
<evidence type="ECO:0000256" key="3">
    <source>
        <dbReference type="ARBA" id="ARBA00022989"/>
    </source>
</evidence>
<dbReference type="EMBL" id="JADCNL010000001">
    <property type="protein sequence ID" value="KAG0495375.1"/>
    <property type="molecule type" value="Genomic_DNA"/>
</dbReference>
<dbReference type="AlphaFoldDB" id="A0A835RVQ0"/>
<evidence type="ECO:0000256" key="1">
    <source>
        <dbReference type="ARBA" id="ARBA00004167"/>
    </source>
</evidence>
<evidence type="ECO:0000313" key="6">
    <source>
        <dbReference type="EMBL" id="KAG0495375.1"/>
    </source>
</evidence>
<comment type="subcellular location">
    <subcellularLocation>
        <location evidence="1">Membrane</location>
        <topology evidence="1">Single-pass membrane protein</topology>
    </subcellularLocation>
</comment>
<dbReference type="Proteomes" id="UP000636800">
    <property type="component" value="Chromosome 1"/>
</dbReference>
<keyword evidence="7" id="KW-1185">Reference proteome</keyword>
<proteinExistence type="inferred from homology"/>
<dbReference type="InterPro" id="IPR008511">
    <property type="entry name" value="ROH1-like"/>
</dbReference>